<evidence type="ECO:0000313" key="2">
    <source>
        <dbReference type="Proteomes" id="UP000024635"/>
    </source>
</evidence>
<dbReference type="Proteomes" id="UP000024635">
    <property type="component" value="Unassembled WGS sequence"/>
</dbReference>
<sequence>MFIRMMAFVVDEADGPAVVIAANPTVTSMCVLFWRLTLCMSGRVVETSSRQFDVEATALWLHDFSRIPPPDSPHLSTRPFYDVDS</sequence>
<dbReference type="AlphaFoldDB" id="A0A016TBU5"/>
<dbReference type="EMBL" id="JARK01001453">
    <property type="protein sequence ID" value="EYC00161.1"/>
    <property type="molecule type" value="Genomic_DNA"/>
</dbReference>
<comment type="caution">
    <text evidence="1">The sequence shown here is derived from an EMBL/GenBank/DDBJ whole genome shotgun (WGS) entry which is preliminary data.</text>
</comment>
<name>A0A016TBU5_9BILA</name>
<protein>
    <submittedName>
        <fullName evidence="1">Uncharacterized protein</fullName>
    </submittedName>
</protein>
<gene>
    <name evidence="1" type="primary">Acey_s0117.g644</name>
    <name evidence="1" type="ORF">Y032_0117g644</name>
</gene>
<organism evidence="1 2">
    <name type="scientific">Ancylostoma ceylanicum</name>
    <dbReference type="NCBI Taxonomy" id="53326"/>
    <lineage>
        <taxon>Eukaryota</taxon>
        <taxon>Metazoa</taxon>
        <taxon>Ecdysozoa</taxon>
        <taxon>Nematoda</taxon>
        <taxon>Chromadorea</taxon>
        <taxon>Rhabditida</taxon>
        <taxon>Rhabditina</taxon>
        <taxon>Rhabditomorpha</taxon>
        <taxon>Strongyloidea</taxon>
        <taxon>Ancylostomatidae</taxon>
        <taxon>Ancylostomatinae</taxon>
        <taxon>Ancylostoma</taxon>
    </lineage>
</organism>
<evidence type="ECO:0000313" key="1">
    <source>
        <dbReference type="EMBL" id="EYC00161.1"/>
    </source>
</evidence>
<accession>A0A016TBU5</accession>
<proteinExistence type="predicted"/>
<keyword evidence="2" id="KW-1185">Reference proteome</keyword>
<reference evidence="2" key="1">
    <citation type="journal article" date="2015" name="Nat. Genet.">
        <title>The genome and transcriptome of the zoonotic hookworm Ancylostoma ceylanicum identify infection-specific gene families.</title>
        <authorList>
            <person name="Schwarz E.M."/>
            <person name="Hu Y."/>
            <person name="Antoshechkin I."/>
            <person name="Miller M.M."/>
            <person name="Sternberg P.W."/>
            <person name="Aroian R.V."/>
        </authorList>
    </citation>
    <scope>NUCLEOTIDE SEQUENCE</scope>
    <source>
        <strain evidence="2">HY135</strain>
    </source>
</reference>